<feature type="domain" description="SusD-like N-terminal" evidence="7">
    <location>
        <begin position="24"/>
        <end position="219"/>
    </location>
</feature>
<evidence type="ECO:0000313" key="9">
    <source>
        <dbReference type="Proteomes" id="UP001145087"/>
    </source>
</evidence>
<dbReference type="Pfam" id="PF14322">
    <property type="entry name" value="SusD-like_3"/>
    <property type="match status" value="1"/>
</dbReference>
<proteinExistence type="inferred from homology"/>
<dbReference type="RefSeq" id="WP_343334174.1">
    <property type="nucleotide sequence ID" value="NZ_JAPOHD010000029.1"/>
</dbReference>
<evidence type="ECO:0000313" key="8">
    <source>
        <dbReference type="EMBL" id="MCY1721845.1"/>
    </source>
</evidence>
<gene>
    <name evidence="8" type="ORF">OU798_15935</name>
</gene>
<dbReference type="EMBL" id="JAPOHD010000029">
    <property type="protein sequence ID" value="MCY1721845.1"/>
    <property type="molecule type" value="Genomic_DNA"/>
</dbReference>
<reference evidence="8" key="1">
    <citation type="submission" date="2022-11" db="EMBL/GenBank/DDBJ databases">
        <title>Marilongibacter aestuarii gen. nov., sp. nov., isolated from tidal flat sediment.</title>
        <authorList>
            <person name="Jiayan W."/>
        </authorList>
    </citation>
    <scope>NUCLEOTIDE SEQUENCE</scope>
    <source>
        <strain evidence="8">Z1-6</strain>
    </source>
</reference>
<keyword evidence="4" id="KW-0472">Membrane</keyword>
<dbReference type="SUPFAM" id="SSF48452">
    <property type="entry name" value="TPR-like"/>
    <property type="match status" value="1"/>
</dbReference>
<comment type="caution">
    <text evidence="8">The sequence shown here is derived from an EMBL/GenBank/DDBJ whole genome shotgun (WGS) entry which is preliminary data.</text>
</comment>
<keyword evidence="5" id="KW-0998">Cell outer membrane</keyword>
<dbReference type="InterPro" id="IPR012944">
    <property type="entry name" value="SusD_RagB_dom"/>
</dbReference>
<comment type="subcellular location">
    <subcellularLocation>
        <location evidence="1">Cell outer membrane</location>
    </subcellularLocation>
</comment>
<dbReference type="GO" id="GO:0009279">
    <property type="term" value="C:cell outer membrane"/>
    <property type="evidence" value="ECO:0007669"/>
    <property type="project" value="UniProtKB-SubCell"/>
</dbReference>
<evidence type="ECO:0000256" key="5">
    <source>
        <dbReference type="ARBA" id="ARBA00023237"/>
    </source>
</evidence>
<comment type="similarity">
    <text evidence="2">Belongs to the SusD family.</text>
</comment>
<keyword evidence="9" id="KW-1185">Reference proteome</keyword>
<evidence type="ECO:0000256" key="2">
    <source>
        <dbReference type="ARBA" id="ARBA00006275"/>
    </source>
</evidence>
<accession>A0A9X3J8L1</accession>
<evidence type="ECO:0000256" key="3">
    <source>
        <dbReference type="ARBA" id="ARBA00022729"/>
    </source>
</evidence>
<dbReference type="PROSITE" id="PS51257">
    <property type="entry name" value="PROKAR_LIPOPROTEIN"/>
    <property type="match status" value="1"/>
</dbReference>
<evidence type="ECO:0000256" key="1">
    <source>
        <dbReference type="ARBA" id="ARBA00004442"/>
    </source>
</evidence>
<dbReference type="InterPro" id="IPR011990">
    <property type="entry name" value="TPR-like_helical_dom_sf"/>
</dbReference>
<evidence type="ECO:0000259" key="7">
    <source>
        <dbReference type="Pfam" id="PF14322"/>
    </source>
</evidence>
<name>A0A9X3J8L1_9BACT</name>
<keyword evidence="3" id="KW-0732">Signal</keyword>
<dbReference type="Proteomes" id="UP001145087">
    <property type="component" value="Unassembled WGS sequence"/>
</dbReference>
<organism evidence="8 9">
    <name type="scientific">Draconibacterium aestuarii</name>
    <dbReference type="NCBI Taxonomy" id="2998507"/>
    <lineage>
        <taxon>Bacteria</taxon>
        <taxon>Pseudomonadati</taxon>
        <taxon>Bacteroidota</taxon>
        <taxon>Bacteroidia</taxon>
        <taxon>Marinilabiliales</taxon>
        <taxon>Prolixibacteraceae</taxon>
        <taxon>Draconibacterium</taxon>
    </lineage>
</organism>
<evidence type="ECO:0000259" key="6">
    <source>
        <dbReference type="Pfam" id="PF07980"/>
    </source>
</evidence>
<protein>
    <submittedName>
        <fullName evidence="8">RagB/SusD family nutrient uptake outer membrane protein</fullName>
    </submittedName>
</protein>
<sequence>MKSKIKYSTIFILLTVLLISCDNYLERYPLNSPSDATFLSNQTELEMAVAGCYNAMWTKVQSMPFHLVFDQISDIGWDRNGSALQAVGRGSADSRNSDILGLWTNLYKGIAKCNYVLTNMERGQENIPTDLYNQSKAEVRFLRAFYYHYLAELFGGIPLVTQPLTLSEANIPRSSKADVVDFILSELDECANDLPQGNDPISGRATRGAAWAIMSRVALYNEKWDVAISSAQKVMALEGVEYELSSNYMDLFQYAGQESKEIILSVQFLKGEQMHSMFRFFGTRNAKGHTNKKPSYQTADSWECIDGLQIDESSLFDPQHPYENRDPRLGYTLSLSGSIFLGFQYETHGDSLYCWDYNQNPPKRISNLEATHAYATFSGIGWRKYADNLDKDAVNDSELNTIIIRYAEVLLNYAEAKISSGSIDQTVLDAINKVRQRPSVEMPPLTTTNAEDLKYAVRRERKYELSCEGLRLFDIRRWGIAENVMNLPVLGRMKKSYPLISPRVDEYGTSYYDDIPIADQGESADFKMRVVEIRSFDKNRDYLWPIPYIEMDTNPEMVQNPGYGD</sequence>
<dbReference type="AlphaFoldDB" id="A0A9X3J8L1"/>
<dbReference type="Pfam" id="PF07980">
    <property type="entry name" value="SusD_RagB"/>
    <property type="match status" value="1"/>
</dbReference>
<dbReference type="Gene3D" id="1.25.40.390">
    <property type="match status" value="1"/>
</dbReference>
<evidence type="ECO:0000256" key="4">
    <source>
        <dbReference type="ARBA" id="ARBA00023136"/>
    </source>
</evidence>
<feature type="domain" description="RagB/SusD" evidence="6">
    <location>
        <begin position="283"/>
        <end position="563"/>
    </location>
</feature>
<dbReference type="InterPro" id="IPR033985">
    <property type="entry name" value="SusD-like_N"/>
</dbReference>
<dbReference type="CDD" id="cd08977">
    <property type="entry name" value="SusD"/>
    <property type="match status" value="1"/>
</dbReference>